<dbReference type="EMBL" id="FNZX01000003">
    <property type="protein sequence ID" value="SEK17452.1"/>
    <property type="molecule type" value="Genomic_DNA"/>
</dbReference>
<gene>
    <name evidence="1" type="ORF">SAMN02910377_00010</name>
</gene>
<keyword evidence="2" id="KW-1185">Reference proteome</keyword>
<evidence type="ECO:0000313" key="2">
    <source>
        <dbReference type="Proteomes" id="UP000182321"/>
    </source>
</evidence>
<reference evidence="2" key="1">
    <citation type="submission" date="2016-10" db="EMBL/GenBank/DDBJ databases">
        <authorList>
            <person name="Varghese N."/>
        </authorList>
    </citation>
    <scope>NUCLEOTIDE SEQUENCE [LARGE SCALE GENOMIC DNA]</scope>
    <source>
        <strain evidence="2">ACV-9</strain>
    </source>
</reference>
<name>A0A1H7EZE6_9FIRM</name>
<dbReference type="Proteomes" id="UP000182321">
    <property type="component" value="Unassembled WGS sequence"/>
</dbReference>
<organism evidence="1 2">
    <name type="scientific">Pseudobutyrivibrio ruminis</name>
    <dbReference type="NCBI Taxonomy" id="46206"/>
    <lineage>
        <taxon>Bacteria</taxon>
        <taxon>Bacillati</taxon>
        <taxon>Bacillota</taxon>
        <taxon>Clostridia</taxon>
        <taxon>Lachnospirales</taxon>
        <taxon>Lachnospiraceae</taxon>
        <taxon>Pseudobutyrivibrio</taxon>
    </lineage>
</organism>
<protein>
    <submittedName>
        <fullName evidence="1">Uncharacterized protein</fullName>
    </submittedName>
</protein>
<dbReference type="RefSeq" id="WP_074788580.1">
    <property type="nucleotide sequence ID" value="NZ_FNZX01000003.1"/>
</dbReference>
<evidence type="ECO:0000313" key="1">
    <source>
        <dbReference type="EMBL" id="SEK17452.1"/>
    </source>
</evidence>
<proteinExistence type="predicted"/>
<sequence length="343" mass="39495">MITAKNGIGKIIPISIMASIILTGCGNTTELEDTTEPVPEPEVQNTSEEETITYDIPLMNELGIDAYCEKLGIKEYEYPSEFELTEDLKNTIETAFLYEGEFISDDLINDTEWKSTFVDRFLQNSWYSNDYLANNISDDCLMDKDQIEYVQYSTTGKYISFDEYATDKLDISHASSGFNTATIIDYDADDQDDTVTIIANIGVCEGIKEDYDSTYDATIVLTKNQYSCLDGYSIDSLSYEETTSYQEPDGKEHKIYGDFIDYNEEQKYLEFEYSYADDEINSERNFSHFFTVDISEHPEFYDFVKEHEDSDTYYSYEIAFIFNENNPAPFNMIKPTRIDAISL</sequence>
<dbReference type="AlphaFoldDB" id="A0A1H7EZE6"/>
<accession>A0A1H7EZE6</accession>
<dbReference type="PROSITE" id="PS51257">
    <property type="entry name" value="PROKAR_LIPOPROTEIN"/>
    <property type="match status" value="1"/>
</dbReference>